<dbReference type="GO" id="GO:0020037">
    <property type="term" value="F:heme binding"/>
    <property type="evidence" value="ECO:0007669"/>
    <property type="project" value="InterPro"/>
</dbReference>
<accession>A0A8J2S9T3</accession>
<dbReference type="InterPro" id="IPR044399">
    <property type="entry name" value="Mb-like_M"/>
</dbReference>
<dbReference type="AlphaFoldDB" id="A0A8J2S9T3"/>
<dbReference type="InterPro" id="IPR009050">
    <property type="entry name" value="Globin-like_sf"/>
</dbReference>
<feature type="domain" description="Globin" evidence="8">
    <location>
        <begin position="103"/>
        <end position="244"/>
    </location>
</feature>
<comment type="similarity">
    <text evidence="6">Belongs to the globin family.</text>
</comment>
<dbReference type="OrthoDB" id="436496at2759"/>
<gene>
    <name evidence="9" type="ORF">DGAL_LOCUS17450</name>
</gene>
<evidence type="ECO:0000256" key="7">
    <source>
        <dbReference type="SAM" id="SignalP"/>
    </source>
</evidence>
<keyword evidence="3 6" id="KW-0561">Oxygen transport</keyword>
<evidence type="ECO:0000313" key="9">
    <source>
        <dbReference type="EMBL" id="CAH0113553.1"/>
    </source>
</evidence>
<dbReference type="Proteomes" id="UP000789390">
    <property type="component" value="Unassembled WGS sequence"/>
</dbReference>
<dbReference type="Gene3D" id="1.10.490.10">
    <property type="entry name" value="Globins"/>
    <property type="match status" value="1"/>
</dbReference>
<evidence type="ECO:0000256" key="2">
    <source>
        <dbReference type="ARBA" id="ARBA00022617"/>
    </source>
</evidence>
<keyword evidence="5" id="KW-0408">Iron</keyword>
<comment type="caution">
    <text evidence="9">The sequence shown here is derived from an EMBL/GenBank/DDBJ whole genome shotgun (WGS) entry which is preliminary data.</text>
</comment>
<dbReference type="GO" id="GO:0046872">
    <property type="term" value="F:metal ion binding"/>
    <property type="evidence" value="ECO:0007669"/>
    <property type="project" value="UniProtKB-KW"/>
</dbReference>
<dbReference type="PROSITE" id="PS01033">
    <property type="entry name" value="GLOBIN"/>
    <property type="match status" value="1"/>
</dbReference>
<keyword evidence="7" id="KW-0732">Signal</keyword>
<sequence length="244" mass="27978">MSQSVFLLRNLLGFLLGWSLFYSVQNVSGIGVPIRNDSGSEVTGSASHRKSIDSPFVMVGAVITAHDFNTEMSKALRPYAPGSDRYHGVKEKKLFEEFGLHHALNIDDINLITSSWEFLKKRLFSFAPKIFIRYLEMRPDSRQMFPSFANTNIVEMGNNIEFLSRAYNCVASLNYIIPHLNRNLSAHCPALKNIKKKYKSIDMKSLGVIWVKAMQEELGPQIFNDDVRIVWKRVFWVLNHYALE</sequence>
<feature type="chain" id="PRO_5035329077" description="Globin domain-containing protein" evidence="7">
    <location>
        <begin position="30"/>
        <end position="244"/>
    </location>
</feature>
<dbReference type="SUPFAM" id="SSF46458">
    <property type="entry name" value="Globin-like"/>
    <property type="match status" value="1"/>
</dbReference>
<protein>
    <recommendedName>
        <fullName evidence="8">Globin domain-containing protein</fullName>
    </recommendedName>
</protein>
<evidence type="ECO:0000259" key="8">
    <source>
        <dbReference type="PROSITE" id="PS01033"/>
    </source>
</evidence>
<dbReference type="PANTHER" id="PTHR47217">
    <property type="entry name" value="GLOBIN-LIKE PROTEIN"/>
    <property type="match status" value="1"/>
</dbReference>
<dbReference type="CDD" id="cd01040">
    <property type="entry name" value="Mb-like"/>
    <property type="match status" value="1"/>
</dbReference>
<feature type="signal peptide" evidence="7">
    <location>
        <begin position="1"/>
        <end position="29"/>
    </location>
</feature>
<evidence type="ECO:0000256" key="4">
    <source>
        <dbReference type="ARBA" id="ARBA00022723"/>
    </source>
</evidence>
<keyword evidence="2 6" id="KW-0349">Heme</keyword>
<dbReference type="PANTHER" id="PTHR47217:SF1">
    <property type="entry name" value="GLOBIN-LIKE PROTEIN"/>
    <property type="match status" value="1"/>
</dbReference>
<keyword evidence="4" id="KW-0479">Metal-binding</keyword>
<evidence type="ECO:0000256" key="3">
    <source>
        <dbReference type="ARBA" id="ARBA00022621"/>
    </source>
</evidence>
<name>A0A8J2S9T3_9CRUS</name>
<evidence type="ECO:0000313" key="10">
    <source>
        <dbReference type="Proteomes" id="UP000789390"/>
    </source>
</evidence>
<dbReference type="GO" id="GO:0005344">
    <property type="term" value="F:oxygen carrier activity"/>
    <property type="evidence" value="ECO:0007669"/>
    <property type="project" value="UniProtKB-KW"/>
</dbReference>
<dbReference type="InterPro" id="IPR000971">
    <property type="entry name" value="Globin"/>
</dbReference>
<organism evidence="9 10">
    <name type="scientific">Daphnia galeata</name>
    <dbReference type="NCBI Taxonomy" id="27404"/>
    <lineage>
        <taxon>Eukaryota</taxon>
        <taxon>Metazoa</taxon>
        <taxon>Ecdysozoa</taxon>
        <taxon>Arthropoda</taxon>
        <taxon>Crustacea</taxon>
        <taxon>Branchiopoda</taxon>
        <taxon>Diplostraca</taxon>
        <taxon>Cladocera</taxon>
        <taxon>Anomopoda</taxon>
        <taxon>Daphniidae</taxon>
        <taxon>Daphnia</taxon>
    </lineage>
</organism>
<evidence type="ECO:0000256" key="5">
    <source>
        <dbReference type="ARBA" id="ARBA00023004"/>
    </source>
</evidence>
<evidence type="ECO:0000256" key="6">
    <source>
        <dbReference type="RuleBase" id="RU000356"/>
    </source>
</evidence>
<keyword evidence="10" id="KW-1185">Reference proteome</keyword>
<keyword evidence="1 6" id="KW-0813">Transport</keyword>
<dbReference type="InterPro" id="IPR012292">
    <property type="entry name" value="Globin/Proto"/>
</dbReference>
<reference evidence="9" key="1">
    <citation type="submission" date="2021-11" db="EMBL/GenBank/DDBJ databases">
        <authorList>
            <person name="Schell T."/>
        </authorList>
    </citation>
    <scope>NUCLEOTIDE SEQUENCE</scope>
    <source>
        <strain evidence="9">M5</strain>
    </source>
</reference>
<proteinExistence type="inferred from homology"/>
<dbReference type="Pfam" id="PF00042">
    <property type="entry name" value="Globin"/>
    <property type="match status" value="1"/>
</dbReference>
<evidence type="ECO:0000256" key="1">
    <source>
        <dbReference type="ARBA" id="ARBA00022448"/>
    </source>
</evidence>
<dbReference type="GO" id="GO:0019825">
    <property type="term" value="F:oxygen binding"/>
    <property type="evidence" value="ECO:0007669"/>
    <property type="project" value="InterPro"/>
</dbReference>
<dbReference type="EMBL" id="CAKKLH010000341">
    <property type="protein sequence ID" value="CAH0113553.1"/>
    <property type="molecule type" value="Genomic_DNA"/>
</dbReference>